<gene>
    <name evidence="2" type="ordered locus">Mesop_6511</name>
</gene>
<feature type="region of interest" description="Disordered" evidence="1">
    <location>
        <begin position="169"/>
        <end position="201"/>
    </location>
</feature>
<proteinExistence type="predicted"/>
<evidence type="ECO:0000256" key="1">
    <source>
        <dbReference type="SAM" id="MobiDB-lite"/>
    </source>
</evidence>
<dbReference type="STRING" id="536019.Mesop_6511"/>
<dbReference type="EMBL" id="CP002279">
    <property type="protein sequence ID" value="AEH90834.1"/>
    <property type="molecule type" value="Genomic_DNA"/>
</dbReference>
<feature type="compositionally biased region" description="Basic residues" evidence="1">
    <location>
        <begin position="135"/>
        <end position="148"/>
    </location>
</feature>
<dbReference type="Proteomes" id="UP000001623">
    <property type="component" value="Chromosome"/>
</dbReference>
<feature type="region of interest" description="Disordered" evidence="1">
    <location>
        <begin position="119"/>
        <end position="148"/>
    </location>
</feature>
<dbReference type="AlphaFoldDB" id="F7Y7G1"/>
<accession>F7Y7G1</accession>
<name>F7Y7G1_MESOW</name>
<reference evidence="2 3" key="1">
    <citation type="submission" date="2010-10" db="EMBL/GenBank/DDBJ databases">
        <title>Complete sequence of Mesorhizobium opportunistum WSM2075.</title>
        <authorList>
            <consortium name="US DOE Joint Genome Institute"/>
            <person name="Lucas S."/>
            <person name="Copeland A."/>
            <person name="Lapidus A."/>
            <person name="Cheng J.-F."/>
            <person name="Bruce D."/>
            <person name="Goodwin L."/>
            <person name="Pitluck S."/>
            <person name="Chertkov O."/>
            <person name="Misra M."/>
            <person name="Detter J.C."/>
            <person name="Han C."/>
            <person name="Tapia R."/>
            <person name="Land M."/>
            <person name="Hauser L."/>
            <person name="Kyrpides N."/>
            <person name="Ovchinnikova G."/>
            <person name="Mavrommatis K.M."/>
            <person name="Tiwari R.P."/>
            <person name="Howieson J.G."/>
            <person name="O'Hara G.W."/>
            <person name="Nandasena K.G."/>
            <person name="Woyke T."/>
        </authorList>
    </citation>
    <scope>NUCLEOTIDE SEQUENCE [LARGE SCALE GENOMIC DNA]</scope>
    <source>
        <strain evidence="3">LMG 24607 / HAMBI 3007 / WSM2075</strain>
    </source>
</reference>
<evidence type="ECO:0000313" key="2">
    <source>
        <dbReference type="EMBL" id="AEH90834.1"/>
    </source>
</evidence>
<organism evidence="2 3">
    <name type="scientific">Mesorhizobium opportunistum (strain LMG 24607 / HAMBI 3007 / WSM2075)</name>
    <dbReference type="NCBI Taxonomy" id="536019"/>
    <lineage>
        <taxon>Bacteria</taxon>
        <taxon>Pseudomonadati</taxon>
        <taxon>Pseudomonadota</taxon>
        <taxon>Alphaproteobacteria</taxon>
        <taxon>Hyphomicrobiales</taxon>
        <taxon>Phyllobacteriaceae</taxon>
        <taxon>Mesorhizobium</taxon>
    </lineage>
</organism>
<dbReference type="eggNOG" id="COG1335">
    <property type="taxonomic scope" value="Bacteria"/>
</dbReference>
<dbReference type="HOGENOM" id="CLU_1359070_0_0_5"/>
<dbReference type="KEGG" id="mop:Mesop_6511"/>
<evidence type="ECO:0000313" key="3">
    <source>
        <dbReference type="Proteomes" id="UP000001623"/>
    </source>
</evidence>
<sequence>MGDALDHQGASGNCKSGREKADQTIFTRFIPAARAGQGVGTWKRYYERWASMTIEAIGPEMVELLSPPALKWATAACLRLRFRAGRSPRPACVRRCSRPATLSEPSSMPPRPTRAVRWRVPITRNSTSPTERSSRRAAPRPRSRRCSRPPHRLCLRLCRCSARCLGERKRRQLTARPATPSDPRRARAAVAAGREPSRLST</sequence>
<protein>
    <submittedName>
        <fullName evidence="2">Uncharacterized protein</fullName>
    </submittedName>
</protein>